<keyword evidence="3" id="KW-1185">Reference proteome</keyword>
<dbReference type="OrthoDB" id="1808608at2"/>
<evidence type="ECO:0000313" key="2">
    <source>
        <dbReference type="EMBL" id="SHE59516.1"/>
    </source>
</evidence>
<keyword evidence="1" id="KW-0472">Membrane</keyword>
<feature type="transmembrane region" description="Helical" evidence="1">
    <location>
        <begin position="76"/>
        <end position="99"/>
    </location>
</feature>
<name>A0A1M4US26_9FIRM</name>
<dbReference type="AlphaFoldDB" id="A0A1M4US26"/>
<organism evidence="2 3">
    <name type="scientific">Desulfofundulus australicus DSM 11792</name>
    <dbReference type="NCBI Taxonomy" id="1121425"/>
    <lineage>
        <taxon>Bacteria</taxon>
        <taxon>Bacillati</taxon>
        <taxon>Bacillota</taxon>
        <taxon>Clostridia</taxon>
        <taxon>Eubacteriales</taxon>
        <taxon>Peptococcaceae</taxon>
        <taxon>Desulfofundulus</taxon>
    </lineage>
</organism>
<sequence>MLRVIFNSSQQRKKQPAFHRRKNLIYLFPSSSYPVVPPAFLPPGNWEKKLSHPFAAIEISRALRAEKDARVNQWQILLPVLTLSIPTVLCIYGLVKYFIH</sequence>
<keyword evidence="1" id="KW-1133">Transmembrane helix</keyword>
<dbReference type="Proteomes" id="UP000184196">
    <property type="component" value="Unassembled WGS sequence"/>
</dbReference>
<proteinExistence type="predicted"/>
<accession>A0A1M4US26</accession>
<dbReference type="RefSeq" id="WP_073163019.1">
    <property type="nucleotide sequence ID" value="NZ_FQUW01000007.1"/>
</dbReference>
<evidence type="ECO:0000256" key="1">
    <source>
        <dbReference type="SAM" id="Phobius"/>
    </source>
</evidence>
<gene>
    <name evidence="2" type="ORF">SAMN02745218_00555</name>
</gene>
<reference evidence="3" key="1">
    <citation type="submission" date="2016-11" db="EMBL/GenBank/DDBJ databases">
        <authorList>
            <person name="Varghese N."/>
            <person name="Submissions S."/>
        </authorList>
    </citation>
    <scope>NUCLEOTIDE SEQUENCE [LARGE SCALE GENOMIC DNA]</scope>
    <source>
        <strain evidence="3">DSM 11792</strain>
    </source>
</reference>
<protein>
    <submittedName>
        <fullName evidence="2">Uncharacterized protein</fullName>
    </submittedName>
</protein>
<keyword evidence="1" id="KW-0812">Transmembrane</keyword>
<evidence type="ECO:0000313" key="3">
    <source>
        <dbReference type="Proteomes" id="UP000184196"/>
    </source>
</evidence>
<dbReference type="EMBL" id="FQUW01000007">
    <property type="protein sequence ID" value="SHE59516.1"/>
    <property type="molecule type" value="Genomic_DNA"/>
</dbReference>